<accession>A0ACB7ITJ5</accession>
<comment type="caution">
    <text evidence="1">The sequence shown here is derived from an EMBL/GenBank/DDBJ whole genome shotgun (WGS) entry which is preliminary data.</text>
</comment>
<evidence type="ECO:0000313" key="2">
    <source>
        <dbReference type="Proteomes" id="UP000824881"/>
    </source>
</evidence>
<name>A0ACB7ITJ5_PLECO</name>
<evidence type="ECO:0000313" key="1">
    <source>
        <dbReference type="EMBL" id="KAG9221587.1"/>
    </source>
</evidence>
<sequence>MPARSTRRNYSSTFKTRLQSVFTTKPNASKGAGSPPPPSQDDNTGDVITQSSQFPSGSSTMGVIATNQPCGAMSLPTQRRNVLRGPHATATESTKSSVVAPLLKTCLAVLGGILSDINLPGASACQLVIKAVDKYEETQSNIDALNSLKRQCDHISGVIANALKDKKGPELSEQLKAALEHLGSRLEVVVAPCEEDQKRHFLIKFLNSNEYAARIRETLEEVGRLLVVFVAEVTLAGHLTLTRMIENRALANNIKSLPHVGAAYDSNNAINRKRTMCLPGTRIDILKEIGRWAVSANERPIYLLTGHAGFGKSTIARTVAERTDAFHILGASFFFSRDGAQLKSNSLFFSTLAYQLSVFDEAFAAAIGRALQSLKALDAVEKLPAAQLEKLIIEPLESFNTTSHTVLIVVDALDECEDFESSEGESWRRDIWDGLATLVERLSFIRIFITSRPHQHLSTLIANNPLLYVNNTSVQVSDPDISRYLKYKLIEAPDPASWKWTASESEISSLERMTSGLFIVAATAVRFILDPRRAIPPSERIQDLMIQGTVADPTSSNKLEAVDNMYNTVLHLSLSLCDPGELLLFQTVVGTIIFLRKQFPITHLAVFFGLDAAMLRNIIDKLQAIITLTDDTPQFHKSFVDYITDPTRSGDLYIPRSQGNADIVFHCFRTLGDSSRAIDDLVHSNITHAIIYLPFYCSAADPTIVKTLNARADLPANFWTEVAMSLALAVYTGEAISTIVGCMETEEHNQETLDVLNIDLRSKEILSEETLRLMLTSRTVNLRHAHDGHLWSALQYAKTLLYHLSNHAMWEDHWITPSTDFWLRYSNTQGDRCDKLSKAQVVDSFLGKRGDDWWVSVFGLAYRTFQPTDEAWSILREKFIELS</sequence>
<dbReference type="Proteomes" id="UP000824881">
    <property type="component" value="Unassembled WGS sequence"/>
</dbReference>
<reference evidence="1 2" key="1">
    <citation type="journal article" date="2021" name="Appl. Environ. Microbiol.">
        <title>Genetic linkage and physical mapping for an oyster mushroom Pleurotus cornucopiae and QTL analysis for the trait cap color.</title>
        <authorList>
            <person name="Zhang Y."/>
            <person name="Gao W."/>
            <person name="Sonnenberg A."/>
            <person name="Chen Q."/>
            <person name="Zhang J."/>
            <person name="Huang C."/>
        </authorList>
    </citation>
    <scope>NUCLEOTIDE SEQUENCE [LARGE SCALE GENOMIC DNA]</scope>
    <source>
        <strain evidence="1">CCMSSC00406</strain>
    </source>
</reference>
<gene>
    <name evidence="1" type="ORF">CCMSSC00406_0007226</name>
</gene>
<protein>
    <submittedName>
        <fullName evidence="1">Uncharacterized protein</fullName>
    </submittedName>
</protein>
<proteinExistence type="predicted"/>
<organism evidence="1 2">
    <name type="scientific">Pleurotus cornucopiae</name>
    <name type="common">Cornucopia mushroom</name>
    <dbReference type="NCBI Taxonomy" id="5321"/>
    <lineage>
        <taxon>Eukaryota</taxon>
        <taxon>Fungi</taxon>
        <taxon>Dikarya</taxon>
        <taxon>Basidiomycota</taxon>
        <taxon>Agaricomycotina</taxon>
        <taxon>Agaricomycetes</taxon>
        <taxon>Agaricomycetidae</taxon>
        <taxon>Agaricales</taxon>
        <taxon>Pleurotineae</taxon>
        <taxon>Pleurotaceae</taxon>
        <taxon>Pleurotus</taxon>
    </lineage>
</organism>
<keyword evidence="2" id="KW-1185">Reference proteome</keyword>
<dbReference type="EMBL" id="WQMT02000006">
    <property type="protein sequence ID" value="KAG9221587.1"/>
    <property type="molecule type" value="Genomic_DNA"/>
</dbReference>